<keyword evidence="1" id="KW-0808">Transferase</keyword>
<reference evidence="1 3" key="1">
    <citation type="submission" date="2020-11" db="EMBL/GenBank/DDBJ databases">
        <title>Pseudonocardia abyssalis sp. nov. and Pseudonocardia oceani sp. nov., description and phylogenomic analysis of two novel actinomycetes isolated from the deep Southern Ocean.</title>
        <authorList>
            <person name="Parra J."/>
        </authorList>
    </citation>
    <scope>NUCLEOTIDE SEQUENCE [LARGE SCALE GENOMIC DNA]</scope>
    <source>
        <strain evidence="1">KRD-185</strain>
        <strain evidence="3">KRD185</strain>
    </source>
</reference>
<gene>
    <name evidence="1" type="ORF">I4I82_26235</name>
    <name evidence="2" type="ORF">I4I82_33600</name>
</gene>
<comment type="caution">
    <text evidence="1">The sequence shown here is derived from an EMBL/GenBank/DDBJ whole genome shotgun (WGS) entry which is preliminary data.</text>
</comment>
<dbReference type="EMBL" id="JADQDF010000003">
    <property type="protein sequence ID" value="MBW0132585.1"/>
    <property type="molecule type" value="Genomic_DNA"/>
</dbReference>
<sequence length="218" mass="24925">MPKSNELTHRITYALNNPYSTRSIGGRARQKRWGKLLDTFPDLDRMRVLDLGGTVEFWQSAPAQPKDLTVVNLEPARDGQVHGDACAPPAEIRAGSYDIVISNSLIEHVGGHLRRQALAEVIADRAPRHWVQTPYRYFPVEPHWMFPGMQFLPFRARLAITQHWPLGHYWTDDPALAMERTHEVELVSATEMRSYFPDSDIWFERMAGLPKSLVAIRA</sequence>
<dbReference type="RefSeq" id="WP_225920690.1">
    <property type="nucleotide sequence ID" value="NZ_JADQDE010000107.1"/>
</dbReference>
<protein>
    <submittedName>
        <fullName evidence="1">Class I SAM-dependent methyltransferase</fullName>
    </submittedName>
</protein>
<organism evidence="1 3">
    <name type="scientific">Pseudonocardia oceani</name>
    <dbReference type="NCBI Taxonomy" id="2792013"/>
    <lineage>
        <taxon>Bacteria</taxon>
        <taxon>Bacillati</taxon>
        <taxon>Actinomycetota</taxon>
        <taxon>Actinomycetes</taxon>
        <taxon>Pseudonocardiales</taxon>
        <taxon>Pseudonocardiaceae</taxon>
        <taxon>Pseudonocardia</taxon>
    </lineage>
</organism>
<dbReference type="GO" id="GO:0008168">
    <property type="term" value="F:methyltransferase activity"/>
    <property type="evidence" value="ECO:0007669"/>
    <property type="project" value="UniProtKB-KW"/>
</dbReference>
<evidence type="ECO:0000313" key="2">
    <source>
        <dbReference type="EMBL" id="MBW0132585.1"/>
    </source>
</evidence>
<name>A0ABS6UFY8_9PSEU</name>
<evidence type="ECO:0000313" key="1">
    <source>
        <dbReference type="EMBL" id="MBW0131153.1"/>
    </source>
</evidence>
<dbReference type="GO" id="GO:0032259">
    <property type="term" value="P:methylation"/>
    <property type="evidence" value="ECO:0007669"/>
    <property type="project" value="UniProtKB-KW"/>
</dbReference>
<accession>A0ABS6UFY8</accession>
<proteinExistence type="predicted"/>
<dbReference type="Proteomes" id="UP000694300">
    <property type="component" value="Unassembled WGS sequence"/>
</dbReference>
<keyword evidence="1" id="KW-0489">Methyltransferase</keyword>
<evidence type="ECO:0000313" key="3">
    <source>
        <dbReference type="Proteomes" id="UP000694300"/>
    </source>
</evidence>
<dbReference type="EMBL" id="JADQDF010000001">
    <property type="protein sequence ID" value="MBW0131153.1"/>
    <property type="molecule type" value="Genomic_DNA"/>
</dbReference>
<keyword evidence="3" id="KW-1185">Reference proteome</keyword>